<feature type="compositionally biased region" description="Basic and acidic residues" evidence="1">
    <location>
        <begin position="96"/>
        <end position="114"/>
    </location>
</feature>
<reference evidence="3 4" key="1">
    <citation type="journal article" date="2012" name="Genome Biol.">
        <title>The genome of the polar eukaryotic microalga coccomyxa subellipsoidea reveals traits of cold adaptation.</title>
        <authorList>
            <person name="Blanc G."/>
            <person name="Agarkova I."/>
            <person name="Grimwood J."/>
            <person name="Kuo A."/>
            <person name="Brueggeman A."/>
            <person name="Dunigan D."/>
            <person name="Gurnon J."/>
            <person name="Ladunga I."/>
            <person name="Lindquist E."/>
            <person name="Lucas S."/>
            <person name="Pangilinan J."/>
            <person name="Proschold T."/>
            <person name="Salamov A."/>
            <person name="Schmutz J."/>
            <person name="Weeks D."/>
            <person name="Yamada T."/>
            <person name="Claverie J.M."/>
            <person name="Grigoriev I."/>
            <person name="Van Etten J."/>
            <person name="Lomsadze A."/>
            <person name="Borodovsky M."/>
        </authorList>
    </citation>
    <scope>NUCLEOTIDE SEQUENCE [LARGE SCALE GENOMIC DNA]</scope>
    <source>
        <strain evidence="3 4">C-169</strain>
    </source>
</reference>
<dbReference type="OrthoDB" id="10520173at2759"/>
<feature type="region of interest" description="Disordered" evidence="1">
    <location>
        <begin position="95"/>
        <end position="114"/>
    </location>
</feature>
<organism evidence="3 4">
    <name type="scientific">Coccomyxa subellipsoidea (strain C-169)</name>
    <name type="common">Green microalga</name>
    <dbReference type="NCBI Taxonomy" id="574566"/>
    <lineage>
        <taxon>Eukaryota</taxon>
        <taxon>Viridiplantae</taxon>
        <taxon>Chlorophyta</taxon>
        <taxon>core chlorophytes</taxon>
        <taxon>Trebouxiophyceae</taxon>
        <taxon>Trebouxiophyceae incertae sedis</taxon>
        <taxon>Coccomyxaceae</taxon>
        <taxon>Coccomyxa</taxon>
        <taxon>Coccomyxa subellipsoidea</taxon>
    </lineage>
</organism>
<dbReference type="EMBL" id="AGSI01000007">
    <property type="protein sequence ID" value="EIE23530.1"/>
    <property type="molecule type" value="Genomic_DNA"/>
</dbReference>
<gene>
    <name evidence="3" type="ORF">COCSUDRAFT_53372</name>
</gene>
<proteinExistence type="predicted"/>
<evidence type="ECO:0000313" key="4">
    <source>
        <dbReference type="Proteomes" id="UP000007264"/>
    </source>
</evidence>
<comment type="caution">
    <text evidence="3">The sequence shown here is derived from an EMBL/GenBank/DDBJ whole genome shotgun (WGS) entry which is preliminary data.</text>
</comment>
<keyword evidence="2" id="KW-1133">Transmembrane helix</keyword>
<dbReference type="KEGG" id="csl:COCSUDRAFT_53372"/>
<feature type="transmembrane region" description="Helical" evidence="2">
    <location>
        <begin position="52"/>
        <end position="78"/>
    </location>
</feature>
<keyword evidence="2" id="KW-0812">Transmembrane</keyword>
<dbReference type="RefSeq" id="XP_005648074.1">
    <property type="nucleotide sequence ID" value="XM_005648017.1"/>
</dbReference>
<dbReference type="Proteomes" id="UP000007264">
    <property type="component" value="Unassembled WGS sequence"/>
</dbReference>
<evidence type="ECO:0000256" key="1">
    <source>
        <dbReference type="SAM" id="MobiDB-lite"/>
    </source>
</evidence>
<dbReference type="GeneID" id="17041522"/>
<name>I0YYR1_COCSC</name>
<evidence type="ECO:0000313" key="3">
    <source>
        <dbReference type="EMBL" id="EIE23530.1"/>
    </source>
</evidence>
<dbReference type="AlphaFoldDB" id="I0YYR1"/>
<evidence type="ECO:0000256" key="2">
    <source>
        <dbReference type="SAM" id="Phobius"/>
    </source>
</evidence>
<protein>
    <submittedName>
        <fullName evidence="3">Uncharacterized protein</fullName>
    </submittedName>
</protein>
<accession>I0YYR1</accession>
<sequence length="114" mass="11580">MALRRMLLAHKSLGSQCTPFTVHSCRTCTSNQAGASGQPGADPDQVPDPPSAAAAVGLMGFGALGAVLVAAVGVYGVLQISLMVAQGTGRTIMADKQTDARQAEGAEQEAKSRP</sequence>
<keyword evidence="2" id="KW-0472">Membrane</keyword>
<feature type="region of interest" description="Disordered" evidence="1">
    <location>
        <begin position="29"/>
        <end position="50"/>
    </location>
</feature>
<keyword evidence="4" id="KW-1185">Reference proteome</keyword>